<name>A0ACB9MYI6_BAUVA</name>
<dbReference type="Proteomes" id="UP000828941">
    <property type="component" value="Chromosome 8"/>
</dbReference>
<sequence>MLWLIYALEKGPSPGAYGCEYAGYCWMAGAVHKAFCFVLEIVIKLTGVDFGTAKVLVRGLIITVREASSEDEFATSWSG</sequence>
<organism evidence="1 2">
    <name type="scientific">Bauhinia variegata</name>
    <name type="common">Purple orchid tree</name>
    <name type="synonym">Phanera variegata</name>
    <dbReference type="NCBI Taxonomy" id="167791"/>
    <lineage>
        <taxon>Eukaryota</taxon>
        <taxon>Viridiplantae</taxon>
        <taxon>Streptophyta</taxon>
        <taxon>Embryophyta</taxon>
        <taxon>Tracheophyta</taxon>
        <taxon>Spermatophyta</taxon>
        <taxon>Magnoliopsida</taxon>
        <taxon>eudicotyledons</taxon>
        <taxon>Gunneridae</taxon>
        <taxon>Pentapetalae</taxon>
        <taxon>rosids</taxon>
        <taxon>fabids</taxon>
        <taxon>Fabales</taxon>
        <taxon>Fabaceae</taxon>
        <taxon>Cercidoideae</taxon>
        <taxon>Cercideae</taxon>
        <taxon>Bauhiniinae</taxon>
        <taxon>Bauhinia</taxon>
    </lineage>
</organism>
<protein>
    <submittedName>
        <fullName evidence="1">Uncharacterized protein</fullName>
    </submittedName>
</protein>
<reference evidence="1 2" key="1">
    <citation type="journal article" date="2022" name="DNA Res.">
        <title>Chromosomal-level genome assembly of the orchid tree Bauhinia variegata (Leguminosae; Cercidoideae) supports the allotetraploid origin hypothesis of Bauhinia.</title>
        <authorList>
            <person name="Zhong Y."/>
            <person name="Chen Y."/>
            <person name="Zheng D."/>
            <person name="Pang J."/>
            <person name="Liu Y."/>
            <person name="Luo S."/>
            <person name="Meng S."/>
            <person name="Qian L."/>
            <person name="Wei D."/>
            <person name="Dai S."/>
            <person name="Zhou R."/>
        </authorList>
    </citation>
    <scope>NUCLEOTIDE SEQUENCE [LARGE SCALE GENOMIC DNA]</scope>
    <source>
        <strain evidence="1">BV-YZ2020</strain>
    </source>
</reference>
<keyword evidence="2" id="KW-1185">Reference proteome</keyword>
<accession>A0ACB9MYI6</accession>
<comment type="caution">
    <text evidence="1">The sequence shown here is derived from an EMBL/GenBank/DDBJ whole genome shotgun (WGS) entry which is preliminary data.</text>
</comment>
<dbReference type="EMBL" id="CM039433">
    <property type="protein sequence ID" value="KAI4329138.1"/>
    <property type="molecule type" value="Genomic_DNA"/>
</dbReference>
<evidence type="ECO:0000313" key="2">
    <source>
        <dbReference type="Proteomes" id="UP000828941"/>
    </source>
</evidence>
<proteinExistence type="predicted"/>
<evidence type="ECO:0000313" key="1">
    <source>
        <dbReference type="EMBL" id="KAI4329138.1"/>
    </source>
</evidence>
<gene>
    <name evidence="1" type="ORF">L6164_021434</name>
</gene>